<dbReference type="AlphaFoldDB" id="A0A0N9I945"/>
<keyword evidence="1" id="KW-0732">Signal</keyword>
<evidence type="ECO:0000313" key="4">
    <source>
        <dbReference type="Proteomes" id="UP000063699"/>
    </source>
</evidence>
<dbReference type="Gene3D" id="1.10.3210.10">
    <property type="entry name" value="Hypothetical protein af1432"/>
    <property type="match status" value="1"/>
</dbReference>
<reference evidence="3 4" key="1">
    <citation type="submission" date="2015-07" db="EMBL/GenBank/DDBJ databases">
        <title>Genome sequencing of Kibdelosporangium phytohabitans.</title>
        <authorList>
            <person name="Qin S."/>
            <person name="Xing K."/>
        </authorList>
    </citation>
    <scope>NUCLEOTIDE SEQUENCE [LARGE SCALE GENOMIC DNA]</scope>
    <source>
        <strain evidence="3 4">KLBMP1111</strain>
    </source>
</reference>
<dbReference type="EMBL" id="CP012752">
    <property type="protein sequence ID" value="ALG11170.1"/>
    <property type="molecule type" value="Genomic_DNA"/>
</dbReference>
<dbReference type="PROSITE" id="PS51318">
    <property type="entry name" value="TAT"/>
    <property type="match status" value="1"/>
</dbReference>
<proteinExistence type="predicted"/>
<evidence type="ECO:0000256" key="1">
    <source>
        <dbReference type="SAM" id="SignalP"/>
    </source>
</evidence>
<accession>A0A0N9I945</accession>
<dbReference type="Proteomes" id="UP000063699">
    <property type="component" value="Chromosome"/>
</dbReference>
<protein>
    <recommendedName>
        <fullName evidence="2">HD domain-containing protein</fullName>
    </recommendedName>
</protein>
<evidence type="ECO:0000313" key="3">
    <source>
        <dbReference type="EMBL" id="ALG11170.1"/>
    </source>
</evidence>
<dbReference type="SUPFAM" id="SSF109604">
    <property type="entry name" value="HD-domain/PDEase-like"/>
    <property type="match status" value="1"/>
</dbReference>
<dbReference type="STRING" id="860235.AOZ06_33645"/>
<name>A0A0N9I945_9PSEU</name>
<dbReference type="RefSeq" id="WP_054293071.1">
    <property type="nucleotide sequence ID" value="NZ_CP012752.1"/>
</dbReference>
<dbReference type="InterPro" id="IPR006674">
    <property type="entry name" value="HD_domain"/>
</dbReference>
<dbReference type="KEGG" id="kphy:AOZ06_33645"/>
<keyword evidence="4" id="KW-1185">Reference proteome</keyword>
<dbReference type="PANTHER" id="PTHR35569">
    <property type="entry name" value="CYANAMIDE HYDRATASE DDI2-RELATED"/>
    <property type="match status" value="1"/>
</dbReference>
<organism evidence="3 4">
    <name type="scientific">Kibdelosporangium phytohabitans</name>
    <dbReference type="NCBI Taxonomy" id="860235"/>
    <lineage>
        <taxon>Bacteria</taxon>
        <taxon>Bacillati</taxon>
        <taxon>Actinomycetota</taxon>
        <taxon>Actinomycetes</taxon>
        <taxon>Pseudonocardiales</taxon>
        <taxon>Pseudonocardiaceae</taxon>
        <taxon>Kibdelosporangium</taxon>
    </lineage>
</organism>
<gene>
    <name evidence="3" type="ORF">AOZ06_33645</name>
</gene>
<dbReference type="OrthoDB" id="8478129at2"/>
<feature type="domain" description="HD" evidence="2">
    <location>
        <begin position="59"/>
        <end position="141"/>
    </location>
</feature>
<feature type="signal peptide" evidence="1">
    <location>
        <begin position="1"/>
        <end position="27"/>
    </location>
</feature>
<feature type="chain" id="PRO_5006035964" description="HD domain-containing protein" evidence="1">
    <location>
        <begin position="28"/>
        <end position="243"/>
    </location>
</feature>
<dbReference type="InterPro" id="IPR006311">
    <property type="entry name" value="TAT_signal"/>
</dbReference>
<sequence length="243" mass="26245">MRSSFPRRTVIAATAATVIGGGAPAAAAATRGDLSLPDTRVARAAAQLVARTQKPYLRNHSLRSYLFSQAVAARTGQDYDDEVLFLICALHDMGATSLANTGQRFEVDGADFAARFLERNGITDSRVDTVWDGIAWHTSSGFSGSPVFRRRRRPEIGLAHAGIGIDVLGGPDDLPAGYAERVLAVYPRLDGIRALTQDLLKQAVADPRKAPPLTFPGEILHQLRPDLPYATWDMLLAASGWHD</sequence>
<evidence type="ECO:0000259" key="2">
    <source>
        <dbReference type="Pfam" id="PF01966"/>
    </source>
</evidence>
<dbReference type="Pfam" id="PF01966">
    <property type="entry name" value="HD"/>
    <property type="match status" value="1"/>
</dbReference>
<dbReference type="PANTHER" id="PTHR35569:SF1">
    <property type="entry name" value="CYANAMIDE HYDRATASE DDI2-RELATED"/>
    <property type="match status" value="1"/>
</dbReference>